<dbReference type="Gene3D" id="3.60.20.10">
    <property type="entry name" value="Glutamine Phosphoribosylpyrophosphate, subunit 1, domain 1"/>
    <property type="match status" value="1"/>
</dbReference>
<accession>A0A1S7LEQ2</accession>
<proteinExistence type="predicted"/>
<feature type="domain" description="Glutamine amidotransferase type-2" evidence="2">
    <location>
        <begin position="2"/>
        <end position="270"/>
    </location>
</feature>
<protein>
    <submittedName>
        <fullName evidence="3">Putative Glutamine amidotransferase, class-II</fullName>
    </submittedName>
</protein>
<name>A0A1S7LEQ2_MAGMO</name>
<sequence>MCELFAMSSKLEATINFSLEEFSRHGGHTGPHKDGWGIAFYEYNDALIMRAPEPACESQLVRFIETNAFHSSLVLSHIRKATQGDICLPNTHPFRRELGGRLHIFAHNGELPGIMNGQRYPLGHYRPIGTTDSEVAFCLLMEQMREVWRDQEEPPLERRLDVVSQFAKQLDETSSAAQANFIYSDGEYLFAHGHVRRQDDDVIRAPGLYTLCRSCHPNRDRRPSPIQGVKLSTEMQEGERQHVALTASVPLTDENWEPLVKGEVVVMQQGKIVQRVYPQ</sequence>
<evidence type="ECO:0000259" key="2">
    <source>
        <dbReference type="PROSITE" id="PS51278"/>
    </source>
</evidence>
<dbReference type="InterPro" id="IPR026869">
    <property type="entry name" value="EgtC-like"/>
</dbReference>
<dbReference type="GO" id="GO:0016740">
    <property type="term" value="F:transferase activity"/>
    <property type="evidence" value="ECO:0007669"/>
    <property type="project" value="UniProtKB-KW"/>
</dbReference>
<keyword evidence="1 3" id="KW-0315">Glutamine amidotransferase</keyword>
<gene>
    <name evidence="3" type="ORF">MAGMO_0306</name>
</gene>
<dbReference type="SUPFAM" id="SSF56235">
    <property type="entry name" value="N-terminal nucleophile aminohydrolases (Ntn hydrolases)"/>
    <property type="match status" value="1"/>
</dbReference>
<dbReference type="CDD" id="cd01908">
    <property type="entry name" value="YafJ"/>
    <property type="match status" value="1"/>
</dbReference>
<keyword evidence="3" id="KW-0808">Transferase</keyword>
<evidence type="ECO:0000256" key="1">
    <source>
        <dbReference type="ARBA" id="ARBA00022962"/>
    </source>
</evidence>
<reference evidence="3" key="1">
    <citation type="submission" date="2015-04" db="EMBL/GenBank/DDBJ databases">
        <authorList>
            <person name="Syromyatnikov M.Y."/>
            <person name="Popov V.N."/>
        </authorList>
    </citation>
    <scope>NUCLEOTIDE SEQUENCE</scope>
    <source>
        <strain evidence="3">MO-1</strain>
    </source>
</reference>
<dbReference type="InterPro" id="IPR029055">
    <property type="entry name" value="Ntn_hydrolases_N"/>
</dbReference>
<dbReference type="PANTHER" id="PTHR42824:SF1">
    <property type="entry name" value="GLUTAMINE AMIDOTRANSFERASE YAFJ-RELATED"/>
    <property type="match status" value="1"/>
</dbReference>
<dbReference type="PROSITE" id="PS51278">
    <property type="entry name" value="GATASE_TYPE_2"/>
    <property type="match status" value="1"/>
</dbReference>
<organism evidence="3">
    <name type="scientific">Magnetococcus massalia (strain MO-1)</name>
    <dbReference type="NCBI Taxonomy" id="451514"/>
    <lineage>
        <taxon>Bacteria</taxon>
        <taxon>Pseudomonadati</taxon>
        <taxon>Pseudomonadota</taxon>
        <taxon>Magnetococcia</taxon>
        <taxon>Magnetococcales</taxon>
        <taxon>Magnetococcaceae</taxon>
        <taxon>Magnetococcus</taxon>
    </lineage>
</organism>
<dbReference type="PANTHER" id="PTHR42824">
    <property type="entry name" value="GLUTAMINE AMIDOTRANSFERASE"/>
    <property type="match status" value="1"/>
</dbReference>
<dbReference type="Pfam" id="PF13230">
    <property type="entry name" value="GATase_4"/>
    <property type="match status" value="1"/>
</dbReference>
<evidence type="ECO:0000313" key="3">
    <source>
        <dbReference type="EMBL" id="CRH04519.1"/>
    </source>
</evidence>
<dbReference type="EMBL" id="LO017727">
    <property type="protein sequence ID" value="CRH04519.1"/>
    <property type="molecule type" value="Genomic_DNA"/>
</dbReference>
<dbReference type="AlphaFoldDB" id="A0A1S7LEQ2"/>
<dbReference type="InterPro" id="IPR017932">
    <property type="entry name" value="GATase_2_dom"/>
</dbReference>